<dbReference type="Proteomes" id="UP001239445">
    <property type="component" value="Unassembled WGS sequence"/>
</dbReference>
<dbReference type="PROSITE" id="PS50076">
    <property type="entry name" value="DNAJ_2"/>
    <property type="match status" value="1"/>
</dbReference>
<evidence type="ECO:0000313" key="5">
    <source>
        <dbReference type="Proteomes" id="UP001239445"/>
    </source>
</evidence>
<dbReference type="InterPro" id="IPR036869">
    <property type="entry name" value="J_dom_sf"/>
</dbReference>
<dbReference type="InterPro" id="IPR001623">
    <property type="entry name" value="DnaJ_domain"/>
</dbReference>
<feature type="domain" description="J" evidence="3">
    <location>
        <begin position="97"/>
        <end position="166"/>
    </location>
</feature>
<dbReference type="Gene3D" id="1.10.287.110">
    <property type="entry name" value="DnaJ domain"/>
    <property type="match status" value="1"/>
</dbReference>
<dbReference type="CDD" id="cd06257">
    <property type="entry name" value="DnaJ"/>
    <property type="match status" value="1"/>
</dbReference>
<gene>
    <name evidence="4" type="ORF">QBC47DRAFT_375942</name>
</gene>
<dbReference type="GO" id="GO:0042407">
    <property type="term" value="P:cristae formation"/>
    <property type="evidence" value="ECO:0007669"/>
    <property type="project" value="TreeGrafter"/>
</dbReference>
<evidence type="ECO:0000256" key="1">
    <source>
        <dbReference type="ARBA" id="ARBA00023186"/>
    </source>
</evidence>
<dbReference type="Pfam" id="PF11875">
    <property type="entry name" value="DnaJ-like_C11_C"/>
    <property type="match status" value="1"/>
</dbReference>
<protein>
    <recommendedName>
        <fullName evidence="3">J domain-containing protein</fullName>
    </recommendedName>
</protein>
<name>A0AAJ0BFN7_9PEZI</name>
<sequence length="796" mass="87713">MSDARSRRIPSGAYEDTASVRGGYAHSSAHRLRPADSRFSLRDQFATTRREYDFGFEDAQSILDSSTVASEAVWALDHDDPRLSGHETPPVSAVYRDYYELLCLPRDPSLSPEEIRKAFHRLVQVLSVEKQPARLQSAAAFNLGLAQAAFETLVEPCRRIGYDLSVSNQEDSDGAEITTESDLIGPNGQDAYERALREQYLLLAQGGIRSSTDLGLRLEAGPSLIPRRGRPQRAGLRMLDFSLRQSATAKVPVLQAPIEKAGLFLLDVGDRTRPTRLKHVRFAEPTVTVTGAAHGLLDEPFRVAPVLLDRYQPPGPSVHGRRRLEQLLASRFLPVLNLTLRQEVSWRDPQHQSSYSPYRPLPDTVVEQEIEFLPHPSTTLRVGHSIDLAGSRDPLNVEVSLHKGFRHALTPSPSLGLALHQKTASGTAFLVADAGDWRLWPSKECRDLSQFSKLNGRIGQAQAALDPFRHAPTLEAGYAFGTAAQMGVLSERPFTKPAERGVRGMDADWDGRDGDATGPWTISAGVSSGIAATYLRYGRDLVFSSLFAGKAKSQRRSAGGIRAEMELANSTQRDFVLAFRALTRVGRFSRAGLELGLTPGNIHLSLYWSRLGQRISLPFMVVRKASLSTRFLFWATVVPFAAFAAVELVYRQLRLRLAKSAAANTEKSPPSGVGKKDDLQRYVARRRAEADELTVILATGVEPRQNRERQGGGLVILSAKYGVKDAPPDEIADVTIAVAALVDNGKLVIPKGMRKSRLLGFWDPAPMSTKVLSVRYVYQGREQMVEVSGRDELMLP</sequence>
<dbReference type="InterPro" id="IPR052243">
    <property type="entry name" value="Mito_inner_membrane_organizer"/>
</dbReference>
<proteinExistence type="predicted"/>
<dbReference type="SUPFAM" id="SSF46565">
    <property type="entry name" value="Chaperone J-domain"/>
    <property type="match status" value="1"/>
</dbReference>
<organism evidence="4 5">
    <name type="scientific">Echria macrotheca</name>
    <dbReference type="NCBI Taxonomy" id="438768"/>
    <lineage>
        <taxon>Eukaryota</taxon>
        <taxon>Fungi</taxon>
        <taxon>Dikarya</taxon>
        <taxon>Ascomycota</taxon>
        <taxon>Pezizomycotina</taxon>
        <taxon>Sordariomycetes</taxon>
        <taxon>Sordariomycetidae</taxon>
        <taxon>Sordariales</taxon>
        <taxon>Schizotheciaceae</taxon>
        <taxon>Echria</taxon>
    </lineage>
</organism>
<evidence type="ECO:0000259" key="3">
    <source>
        <dbReference type="PROSITE" id="PS50076"/>
    </source>
</evidence>
<dbReference type="InterPro" id="IPR024586">
    <property type="entry name" value="DnaJ-like_C11_C"/>
</dbReference>
<keyword evidence="2" id="KW-0812">Transmembrane</keyword>
<keyword evidence="2" id="KW-1133">Transmembrane helix</keyword>
<keyword evidence="5" id="KW-1185">Reference proteome</keyword>
<evidence type="ECO:0000313" key="4">
    <source>
        <dbReference type="EMBL" id="KAK1757418.1"/>
    </source>
</evidence>
<evidence type="ECO:0000256" key="2">
    <source>
        <dbReference type="SAM" id="Phobius"/>
    </source>
</evidence>
<dbReference type="PANTHER" id="PTHR44157:SF1">
    <property type="entry name" value="DNAJ HOMOLOG SUBFAMILY C MEMBER 11"/>
    <property type="match status" value="1"/>
</dbReference>
<comment type="caution">
    <text evidence="4">The sequence shown here is derived from an EMBL/GenBank/DDBJ whole genome shotgun (WGS) entry which is preliminary data.</text>
</comment>
<dbReference type="GO" id="GO:0005739">
    <property type="term" value="C:mitochondrion"/>
    <property type="evidence" value="ECO:0007669"/>
    <property type="project" value="GOC"/>
</dbReference>
<dbReference type="PANTHER" id="PTHR44157">
    <property type="entry name" value="DNAJ HOMOLOG SUBFAMILY C MEMBER 11"/>
    <property type="match status" value="1"/>
</dbReference>
<reference evidence="4" key="1">
    <citation type="submission" date="2023-06" db="EMBL/GenBank/DDBJ databases">
        <title>Genome-scale phylogeny and comparative genomics of the fungal order Sordariales.</title>
        <authorList>
            <consortium name="Lawrence Berkeley National Laboratory"/>
            <person name="Hensen N."/>
            <person name="Bonometti L."/>
            <person name="Westerberg I."/>
            <person name="Brannstrom I.O."/>
            <person name="Guillou S."/>
            <person name="Cros-Aarteil S."/>
            <person name="Calhoun S."/>
            <person name="Haridas S."/>
            <person name="Kuo A."/>
            <person name="Mondo S."/>
            <person name="Pangilinan J."/>
            <person name="Riley R."/>
            <person name="Labutti K."/>
            <person name="Andreopoulos B."/>
            <person name="Lipzen A."/>
            <person name="Chen C."/>
            <person name="Yanf M."/>
            <person name="Daum C."/>
            <person name="Ng V."/>
            <person name="Clum A."/>
            <person name="Steindorff A."/>
            <person name="Ohm R."/>
            <person name="Martin F."/>
            <person name="Silar P."/>
            <person name="Natvig D."/>
            <person name="Lalanne C."/>
            <person name="Gautier V."/>
            <person name="Ament-Velasquez S.L."/>
            <person name="Kruys A."/>
            <person name="Hutchinson M.I."/>
            <person name="Powell A.J."/>
            <person name="Barry K."/>
            <person name="Miller A.N."/>
            <person name="Grigoriev I.V."/>
            <person name="Debuchy R."/>
            <person name="Gladieux P."/>
            <person name="Thoren M.H."/>
            <person name="Johannesson H."/>
        </authorList>
    </citation>
    <scope>NUCLEOTIDE SEQUENCE</scope>
    <source>
        <strain evidence="4">PSN4</strain>
    </source>
</reference>
<dbReference type="AlphaFoldDB" id="A0AAJ0BFN7"/>
<keyword evidence="1" id="KW-0143">Chaperone</keyword>
<keyword evidence="2" id="KW-0472">Membrane</keyword>
<feature type="transmembrane region" description="Helical" evidence="2">
    <location>
        <begin position="631"/>
        <end position="650"/>
    </location>
</feature>
<dbReference type="EMBL" id="MU839830">
    <property type="protein sequence ID" value="KAK1757418.1"/>
    <property type="molecule type" value="Genomic_DNA"/>
</dbReference>
<accession>A0AAJ0BFN7</accession>